<dbReference type="Pfam" id="PF04162">
    <property type="entry name" value="Gyro_capsid"/>
    <property type="match status" value="1"/>
</dbReference>
<evidence type="ECO:0000256" key="20">
    <source>
        <dbReference type="ARBA" id="ARBA00046371"/>
    </source>
</evidence>
<dbReference type="GO" id="GO:0003677">
    <property type="term" value="F:DNA binding"/>
    <property type="evidence" value="ECO:0007669"/>
    <property type="project" value="UniProtKB-KW"/>
</dbReference>
<dbReference type="GO" id="GO:0039615">
    <property type="term" value="C:T=1 icosahedral viral capsid"/>
    <property type="evidence" value="ECO:0007669"/>
    <property type="project" value="UniProtKB-KW"/>
</dbReference>
<evidence type="ECO:0000256" key="10">
    <source>
        <dbReference type="ARBA" id="ARBA00022595"/>
    </source>
</evidence>
<keyword evidence="22" id="KW-1185">Reference proteome</keyword>
<dbReference type="GO" id="GO:0075732">
    <property type="term" value="P:viral penetration into host nucleus"/>
    <property type="evidence" value="ECO:0007669"/>
    <property type="project" value="UniProtKB-KW"/>
</dbReference>
<keyword evidence="7" id="KW-0167">Capsid protein</keyword>
<evidence type="ECO:0000256" key="12">
    <source>
        <dbReference type="ARBA" id="ARBA00022844"/>
    </source>
</evidence>
<evidence type="ECO:0000256" key="15">
    <source>
        <dbReference type="ARBA" id="ARBA00023125"/>
    </source>
</evidence>
<evidence type="ECO:0000256" key="6">
    <source>
        <dbReference type="ARBA" id="ARBA00022524"/>
    </source>
</evidence>
<evidence type="ECO:0000256" key="2">
    <source>
        <dbReference type="ARBA" id="ARBA00004328"/>
    </source>
</evidence>
<keyword evidence="11" id="KW-1161">Viral attachment to host cell</keyword>
<keyword evidence="16" id="KW-1160">Virus entry into host cell</keyword>
<comment type="function">
    <text evidence="17">Self-assembles to form the virion icosahedral capsid with a T=1 symmetry. This very small capsid (25 nm in diameter) allows the virus to be very stable in the environment and resistant to some disinfectants, including detergents. Essential for the initial attachment to host receptors. After attachment, the virus is endocytosed and traffics to the nucleus. The capsid protein binds and transports the viral genome and Rep across the nuclear envelope.</text>
</comment>
<keyword evidence="13" id="KW-1164">Virus endocytosis by host</keyword>
<keyword evidence="5" id="KW-1140">T=1 icosahedral capsid protein</keyword>
<comment type="subunit">
    <text evidence="20">Homomultimer. Interacts with Rep; this interaction relocates Rep into the nucleus.</text>
</comment>
<dbReference type="GO" id="GO:0075509">
    <property type="term" value="P:endocytosis involved in viral entry into host cell"/>
    <property type="evidence" value="ECO:0007669"/>
    <property type="project" value="UniProtKB-KW"/>
</dbReference>
<evidence type="ECO:0000256" key="11">
    <source>
        <dbReference type="ARBA" id="ARBA00022804"/>
    </source>
</evidence>
<evidence type="ECO:0000256" key="13">
    <source>
        <dbReference type="ARBA" id="ARBA00022890"/>
    </source>
</evidence>
<keyword evidence="10" id="KW-1162">Viral penetration into host cytoplasm</keyword>
<name>A0A7M1I6J7_9VIRU</name>
<dbReference type="Proteomes" id="UP001237134">
    <property type="component" value="Segment"/>
</dbReference>
<evidence type="ECO:0000256" key="18">
    <source>
        <dbReference type="ARBA" id="ARBA00030635"/>
    </source>
</evidence>
<evidence type="ECO:0000256" key="7">
    <source>
        <dbReference type="ARBA" id="ARBA00022561"/>
    </source>
</evidence>
<keyword evidence="14" id="KW-0426">Late protein</keyword>
<sequence length="455" mass="52369">MGRYPRGRVGWYHRGKWRWGRRFPRKRSYRVRRRRFRLKSRRGRFTRYFKKRFFNPRPGSYIVRLRNPYNTLNLLFQGVIFINCAKQSLNNFDGQQKVTYCRVAKIGISLANLLRANWAMTKEGKLGGPSPCHFHDKVQGSTWNPNQNWPGGYFPSVDTGKEAAATPDDWWRWAIMLVSPADTNMCFKSPKPIYLEEMLEQLGGYQLFTHRVTKVKVLATDGMGSTFSPVASLMVQDEYFNRDRGTKRGQIGQLPYTGGICLQRAQGTSANDFTQDEGVSPWMPPNVNKINASTTYNRGETVTCEWMGDHPAIYSPEIYMSFATLTALGAPWSFPSNQKGISRGSFNKHTIRGVNDPQGQKWMTLVPKKVWWIDAEEDVEKTGIETIIGELYLAQGAILGNSYKFGTYQQELPKDTLVNHTWAIIKVRSLWTLGNHRRPYNWDVNWWNTIGTMGS</sequence>
<evidence type="ECO:0000256" key="17">
    <source>
        <dbReference type="ARBA" id="ARBA00025551"/>
    </source>
</evidence>
<accession>A0A7M1I6J7</accession>
<dbReference type="GO" id="GO:0043657">
    <property type="term" value="C:host cell"/>
    <property type="evidence" value="ECO:0007669"/>
    <property type="project" value="GOC"/>
</dbReference>
<keyword evidence="12" id="KW-0946">Virion</keyword>
<evidence type="ECO:0000256" key="8">
    <source>
        <dbReference type="ARBA" id="ARBA00022562"/>
    </source>
</evidence>
<reference evidence="21" key="1">
    <citation type="journal article" date="2020" name="Virology (Lond)">
        <title>Viral metagenomics in Brazilian Pekin ducks identifies two gyrovirus, including a new species, and the potentially pathogenic duck circovirus.</title>
        <authorList>
            <person name="Cibulski S."/>
            <person name="Weber M.N."/>
            <person name="de Sales Lima F.E."/>
            <person name="Lima D.A."/>
            <person name="Fernandes Dos Santos H."/>
            <person name="Teixeira T.F."/>
            <person name="Varela A.P.M."/>
            <person name="Tochetto C."/>
            <person name="Mayer F.Q."/>
            <person name="Roehe P.M."/>
        </authorList>
    </citation>
    <scope>NUCLEOTIDE SEQUENCE</scope>
    <source>
        <strain evidence="21">VC1</strain>
    </source>
</reference>
<keyword evidence="9" id="KW-0945">Host-virus interaction</keyword>
<evidence type="ECO:0000256" key="14">
    <source>
        <dbReference type="ARBA" id="ARBA00022921"/>
    </source>
</evidence>
<gene>
    <name evidence="21" type="primary">VP1</name>
</gene>
<evidence type="ECO:0000256" key="4">
    <source>
        <dbReference type="ARBA" id="ARBA00018091"/>
    </source>
</evidence>
<comment type="subcellular location">
    <subcellularLocation>
        <location evidence="1">Host nucleus</location>
    </subcellularLocation>
    <subcellularLocation>
        <location evidence="2">Virion</location>
    </subcellularLocation>
</comment>
<evidence type="ECO:0000256" key="16">
    <source>
        <dbReference type="ARBA" id="ARBA00023296"/>
    </source>
</evidence>
<proteinExistence type="inferred from homology"/>
<comment type="similarity">
    <text evidence="3">Belongs to the gyrovirus capsid protein family.</text>
</comment>
<evidence type="ECO:0000256" key="19">
    <source>
        <dbReference type="ARBA" id="ARBA00031336"/>
    </source>
</evidence>
<dbReference type="GO" id="GO:0042025">
    <property type="term" value="C:host cell nucleus"/>
    <property type="evidence" value="ECO:0007669"/>
    <property type="project" value="UniProtKB-SubCell"/>
</dbReference>
<evidence type="ECO:0000256" key="1">
    <source>
        <dbReference type="ARBA" id="ARBA00004147"/>
    </source>
</evidence>
<keyword evidence="6" id="KW-1163">Viral penetration into host nucleus</keyword>
<dbReference type="EMBL" id="MT318123">
    <property type="protein sequence ID" value="QOQ34591.1"/>
    <property type="molecule type" value="Genomic_DNA"/>
</dbReference>
<keyword evidence="8" id="KW-1048">Host nucleus</keyword>
<evidence type="ECO:0000313" key="22">
    <source>
        <dbReference type="Proteomes" id="UP001237134"/>
    </source>
</evidence>
<protein>
    <recommendedName>
        <fullName evidence="4">Capsid protein</fullName>
    </recommendedName>
    <alternativeName>
        <fullName evidence="18">CA1</fullName>
    </alternativeName>
    <alternativeName>
        <fullName evidence="19">Coat protein</fullName>
    </alternativeName>
</protein>
<dbReference type="GO" id="GO:0019062">
    <property type="term" value="P:virion attachment to host cell"/>
    <property type="evidence" value="ECO:0007669"/>
    <property type="project" value="UniProtKB-KW"/>
</dbReference>
<keyword evidence="15" id="KW-0238">DNA-binding</keyword>
<reference evidence="21" key="2">
    <citation type="submission" date="2020-04" db="EMBL/GenBank/DDBJ databases">
        <authorList>
            <person name="Cibulski S.P."/>
            <person name="Mayer F.Q."/>
            <person name="Roehe P."/>
        </authorList>
    </citation>
    <scope>NUCLEOTIDE SEQUENCE</scope>
    <source>
        <strain evidence="21">VC1</strain>
    </source>
</reference>
<dbReference type="InterPro" id="IPR007291">
    <property type="entry name" value="Capsid_protein"/>
</dbReference>
<evidence type="ECO:0000256" key="9">
    <source>
        <dbReference type="ARBA" id="ARBA00022581"/>
    </source>
</evidence>
<evidence type="ECO:0000256" key="3">
    <source>
        <dbReference type="ARBA" id="ARBA00010628"/>
    </source>
</evidence>
<organism evidence="21 22">
    <name type="scientific">Gyrovirus 9</name>
    <dbReference type="NCBI Taxonomy" id="2781379"/>
    <lineage>
        <taxon>Viruses</taxon>
        <taxon>Monodnaviria</taxon>
        <taxon>Shotokuvirae</taxon>
        <taxon>Commensaviricota</taxon>
        <taxon>Cardeaviricetes</taxon>
        <taxon>Sanitavirales</taxon>
        <taxon>Anelloviridae</taxon>
        <taxon>Gyrovirus</taxon>
        <taxon>Gyrovirus anas1</taxon>
    </lineage>
</organism>
<evidence type="ECO:0000256" key="5">
    <source>
        <dbReference type="ARBA" id="ARBA00022431"/>
    </source>
</evidence>
<evidence type="ECO:0000313" key="21">
    <source>
        <dbReference type="EMBL" id="QOQ34591.1"/>
    </source>
</evidence>